<keyword evidence="2" id="KW-1185">Reference proteome</keyword>
<accession>A0A5B2X835</accession>
<reference evidence="1 2" key="2">
    <citation type="submission" date="2019-09" db="EMBL/GenBank/DDBJ databases">
        <authorList>
            <person name="Jin C."/>
        </authorList>
    </citation>
    <scope>NUCLEOTIDE SEQUENCE [LARGE SCALE GENOMIC DNA]</scope>
    <source>
        <strain evidence="1 2">AN110305</strain>
    </source>
</reference>
<gene>
    <name evidence="1" type="ORF">F0L68_20900</name>
</gene>
<reference evidence="1 2" key="1">
    <citation type="submission" date="2019-09" db="EMBL/GenBank/DDBJ databases">
        <title>Goodfellowia gen. nov., a new genus of the Pseudonocardineae related to Actinoalloteichus, containing Goodfellowia coeruleoviolacea gen. nov., comb. nov. gen. nov., comb. nov.</title>
        <authorList>
            <person name="Labeda D."/>
        </authorList>
    </citation>
    <scope>NUCLEOTIDE SEQUENCE [LARGE SCALE GENOMIC DNA]</scope>
    <source>
        <strain evidence="1 2">AN110305</strain>
    </source>
</reference>
<evidence type="ECO:0000313" key="1">
    <source>
        <dbReference type="EMBL" id="KAA2259405.1"/>
    </source>
</evidence>
<protein>
    <recommendedName>
        <fullName evidence="3">DUF1918 domain-containing protein</fullName>
    </recommendedName>
</protein>
<name>A0A5B2X835_9PSEU</name>
<sequence length="61" mass="6571">MTKDQEESPLEVGELVDVIDGDFAGNRAKVHRLAGRTIGVRFDPGGPVVWLPAVDLKRVGS</sequence>
<comment type="caution">
    <text evidence="1">The sequence shown here is derived from an EMBL/GenBank/DDBJ whole genome shotgun (WGS) entry which is preliminary data.</text>
</comment>
<proteinExistence type="predicted"/>
<organism evidence="1 2">
    <name type="scientific">Solihabitans fulvus</name>
    <dbReference type="NCBI Taxonomy" id="1892852"/>
    <lineage>
        <taxon>Bacteria</taxon>
        <taxon>Bacillati</taxon>
        <taxon>Actinomycetota</taxon>
        <taxon>Actinomycetes</taxon>
        <taxon>Pseudonocardiales</taxon>
        <taxon>Pseudonocardiaceae</taxon>
        <taxon>Solihabitans</taxon>
    </lineage>
</organism>
<dbReference type="RefSeq" id="WP_149851318.1">
    <property type="nucleotide sequence ID" value="NZ_VUOB01000038.1"/>
</dbReference>
<dbReference type="Proteomes" id="UP000323454">
    <property type="component" value="Unassembled WGS sequence"/>
</dbReference>
<evidence type="ECO:0008006" key="3">
    <source>
        <dbReference type="Google" id="ProtNLM"/>
    </source>
</evidence>
<evidence type="ECO:0000313" key="2">
    <source>
        <dbReference type="Proteomes" id="UP000323454"/>
    </source>
</evidence>
<dbReference type="AlphaFoldDB" id="A0A5B2X835"/>
<dbReference type="EMBL" id="VUOB01000038">
    <property type="protein sequence ID" value="KAA2259405.1"/>
    <property type="molecule type" value="Genomic_DNA"/>
</dbReference>